<evidence type="ECO:0000313" key="8">
    <source>
        <dbReference type="Proteomes" id="UP001348817"/>
    </source>
</evidence>
<dbReference type="EMBL" id="AP025318">
    <property type="protein sequence ID" value="BDD12439.1"/>
    <property type="molecule type" value="Genomic_DNA"/>
</dbReference>
<dbReference type="RefSeq" id="WP_338395576.1">
    <property type="nucleotide sequence ID" value="NZ_AP025318.1"/>
</dbReference>
<feature type="transmembrane region" description="Helical" evidence="6">
    <location>
        <begin position="61"/>
        <end position="80"/>
    </location>
</feature>
<feature type="transmembrane region" description="Helical" evidence="6">
    <location>
        <begin position="195"/>
        <end position="214"/>
    </location>
</feature>
<organism evidence="7 8">
    <name type="scientific">Fulvitalea axinellae</name>
    <dbReference type="NCBI Taxonomy" id="1182444"/>
    <lineage>
        <taxon>Bacteria</taxon>
        <taxon>Pseudomonadati</taxon>
        <taxon>Bacteroidota</taxon>
        <taxon>Cytophagia</taxon>
        <taxon>Cytophagales</taxon>
        <taxon>Persicobacteraceae</taxon>
        <taxon>Fulvitalea</taxon>
    </lineage>
</organism>
<keyword evidence="5 6" id="KW-0472">Membrane</keyword>
<reference evidence="7 8" key="1">
    <citation type="submission" date="2021-12" db="EMBL/GenBank/DDBJ databases">
        <title>Genome sequencing of bacteria with rrn-lacking chromosome and rrn-plasmid.</title>
        <authorList>
            <person name="Anda M."/>
            <person name="Iwasaki W."/>
        </authorList>
    </citation>
    <scope>NUCLEOTIDE SEQUENCE [LARGE SCALE GENOMIC DNA]</scope>
    <source>
        <strain evidence="7 8">DSM 100852</strain>
        <plasmid evidence="7 8">pFA4</plasmid>
    </source>
</reference>
<feature type="transmembrane region" description="Helical" evidence="6">
    <location>
        <begin position="33"/>
        <end position="54"/>
    </location>
</feature>
<evidence type="ECO:0000256" key="2">
    <source>
        <dbReference type="ARBA" id="ARBA00009773"/>
    </source>
</evidence>
<keyword evidence="3 6" id="KW-0812">Transmembrane</keyword>
<feature type="transmembrane region" description="Helical" evidence="6">
    <location>
        <begin position="254"/>
        <end position="275"/>
    </location>
</feature>
<evidence type="ECO:0000256" key="3">
    <source>
        <dbReference type="ARBA" id="ARBA00022692"/>
    </source>
</evidence>
<comment type="similarity">
    <text evidence="2">Belongs to the autoinducer-2 exporter (AI-2E) (TC 2.A.86) family.</text>
</comment>
<keyword evidence="4 6" id="KW-1133">Transmembrane helix</keyword>
<evidence type="ECO:0000256" key="1">
    <source>
        <dbReference type="ARBA" id="ARBA00004141"/>
    </source>
</evidence>
<evidence type="ECO:0000313" key="7">
    <source>
        <dbReference type="EMBL" id="BDD12439.1"/>
    </source>
</evidence>
<name>A0AAU9DD91_9BACT</name>
<accession>A0AAU9DD91</accession>
<feature type="transmembrane region" description="Helical" evidence="6">
    <location>
        <begin position="295"/>
        <end position="321"/>
    </location>
</feature>
<keyword evidence="7" id="KW-0614">Plasmid</keyword>
<comment type="subcellular location">
    <subcellularLocation>
        <location evidence="1">Membrane</location>
        <topology evidence="1">Multi-pass membrane protein</topology>
    </subcellularLocation>
</comment>
<feature type="transmembrane region" description="Helical" evidence="6">
    <location>
        <begin position="139"/>
        <end position="161"/>
    </location>
</feature>
<dbReference type="Proteomes" id="UP001348817">
    <property type="component" value="Plasmid pFA4"/>
</dbReference>
<protein>
    <submittedName>
        <fullName evidence="7">Pheromone autoinducer 2 transporter</fullName>
    </submittedName>
</protein>
<dbReference type="GO" id="GO:0055085">
    <property type="term" value="P:transmembrane transport"/>
    <property type="evidence" value="ECO:0007669"/>
    <property type="project" value="TreeGrafter"/>
</dbReference>
<gene>
    <name evidence="7" type="primary">tqsA_2</name>
    <name evidence="7" type="ORF">FUAX_48710</name>
</gene>
<keyword evidence="8" id="KW-1185">Reference proteome</keyword>
<dbReference type="AlphaFoldDB" id="A0AAU9DD91"/>
<dbReference type="KEGG" id="fax:FUAX_48710"/>
<evidence type="ECO:0000256" key="4">
    <source>
        <dbReference type="ARBA" id="ARBA00022989"/>
    </source>
</evidence>
<sequence length="335" mass="38099">MKRLKKNVESIRLILVFFMTFLIFYLLKTLSSIVLPLILAFFFSLLLYPVISFLHKKGIPSALALVLSGLLVLLIAGSIIETIRISILQLYGEKAELTRLVTVKMNELGLSMSDVQQKFTEFAGPIRWSRVLATVGGSLTSLAGSMFIMLIYLFIILGGMVKYKEYFRSLEEKENGEWLQIFEEIKRSISIYIQVKFFTSFATGLCFGLTAYFFNLDFPLFWGFMAFCLNFIPSFGSFAVTIVLILFGGLYISYANLWVFALLLVFIQVFFGNIVEPKFLDYRLSINMLTILFGLIFWGYILGPIGLLLAVPLLVLVKLILKRQNGTKILAKLME</sequence>
<dbReference type="Pfam" id="PF01594">
    <property type="entry name" value="AI-2E_transport"/>
    <property type="match status" value="1"/>
</dbReference>
<dbReference type="InterPro" id="IPR002549">
    <property type="entry name" value="AI-2E-like"/>
</dbReference>
<evidence type="ECO:0000256" key="6">
    <source>
        <dbReference type="SAM" id="Phobius"/>
    </source>
</evidence>
<proteinExistence type="inferred from homology"/>
<dbReference type="GO" id="GO:0016020">
    <property type="term" value="C:membrane"/>
    <property type="evidence" value="ECO:0007669"/>
    <property type="project" value="UniProtKB-SubCell"/>
</dbReference>
<feature type="transmembrane region" description="Helical" evidence="6">
    <location>
        <begin position="12"/>
        <end position="27"/>
    </location>
</feature>
<dbReference type="PANTHER" id="PTHR21716:SF64">
    <property type="entry name" value="AI-2 TRANSPORT PROTEIN TQSA"/>
    <property type="match status" value="1"/>
</dbReference>
<geneLocation type="plasmid" evidence="7 8">
    <name>pFA4</name>
</geneLocation>
<evidence type="ECO:0000256" key="5">
    <source>
        <dbReference type="ARBA" id="ARBA00023136"/>
    </source>
</evidence>
<dbReference type="PANTHER" id="PTHR21716">
    <property type="entry name" value="TRANSMEMBRANE PROTEIN"/>
    <property type="match status" value="1"/>
</dbReference>
<feature type="transmembrane region" description="Helical" evidence="6">
    <location>
        <begin position="220"/>
        <end position="247"/>
    </location>
</feature>